<evidence type="ECO:0000313" key="5">
    <source>
        <dbReference type="Proteomes" id="UP000285173"/>
    </source>
</evidence>
<dbReference type="Proteomes" id="UP000285173">
    <property type="component" value="Unassembled WGS sequence"/>
</dbReference>
<keyword evidence="1" id="KW-0812">Transmembrane</keyword>
<comment type="caution">
    <text evidence="2">The sequence shown here is derived from an EMBL/GenBank/DDBJ whole genome shotgun (WGS) entry which is preliminary data.</text>
</comment>
<keyword evidence="1" id="KW-0472">Membrane</keyword>
<dbReference type="AlphaFoldDB" id="A0A413NJN1"/>
<keyword evidence="1" id="KW-1133">Transmembrane helix</keyword>
<dbReference type="Proteomes" id="UP000283732">
    <property type="component" value="Unassembled WGS sequence"/>
</dbReference>
<organism evidence="2 5">
    <name type="scientific">Parabacteroides merdae</name>
    <dbReference type="NCBI Taxonomy" id="46503"/>
    <lineage>
        <taxon>Bacteria</taxon>
        <taxon>Pseudomonadati</taxon>
        <taxon>Bacteroidota</taxon>
        <taxon>Bacteroidia</taxon>
        <taxon>Bacteroidales</taxon>
        <taxon>Tannerellaceae</taxon>
        <taxon>Parabacteroides</taxon>
    </lineage>
</organism>
<feature type="transmembrane region" description="Helical" evidence="1">
    <location>
        <begin position="182"/>
        <end position="200"/>
    </location>
</feature>
<name>A0A413NJN1_9BACT</name>
<dbReference type="EMBL" id="QSEF01000010">
    <property type="protein sequence ID" value="RGZ48715.1"/>
    <property type="molecule type" value="Genomic_DNA"/>
</dbReference>
<proteinExistence type="predicted"/>
<accession>A0A413NJN1</accession>
<dbReference type="RefSeq" id="WP_122203039.1">
    <property type="nucleotide sequence ID" value="NZ_QRKC01000014.1"/>
</dbReference>
<gene>
    <name evidence="3" type="ORF">DW191_18695</name>
    <name evidence="2" type="ORF">DW986_09085</name>
</gene>
<reference evidence="4 5" key="1">
    <citation type="submission" date="2018-08" db="EMBL/GenBank/DDBJ databases">
        <title>A genome reference for cultivated species of the human gut microbiota.</title>
        <authorList>
            <person name="Zou Y."/>
            <person name="Xue W."/>
            <person name="Luo G."/>
        </authorList>
    </citation>
    <scope>NUCLEOTIDE SEQUENCE [LARGE SCALE GENOMIC DNA]</scope>
    <source>
        <strain evidence="3 4">AM16-50</strain>
        <strain evidence="2 5">AM50-15</strain>
    </source>
</reference>
<evidence type="ECO:0000313" key="4">
    <source>
        <dbReference type="Proteomes" id="UP000283732"/>
    </source>
</evidence>
<dbReference type="EMBL" id="QRKC01000014">
    <property type="protein sequence ID" value="RHH74108.1"/>
    <property type="molecule type" value="Genomic_DNA"/>
</dbReference>
<protein>
    <submittedName>
        <fullName evidence="2">Uncharacterized protein</fullName>
    </submittedName>
</protein>
<evidence type="ECO:0000313" key="2">
    <source>
        <dbReference type="EMBL" id="RGZ48715.1"/>
    </source>
</evidence>
<evidence type="ECO:0000313" key="3">
    <source>
        <dbReference type="EMBL" id="RHH74108.1"/>
    </source>
</evidence>
<sequence length="201" mass="22930">MKYKNVEKEIIKALVKYEGKAGTIADALTQSKVLERHGVVIVPKGYEFLAFFDKELYHDWDNIGYLAELLSVIDSLLTGRDILLISQKGPCHVIGKKQAEYIKLNVILVDGKDYIVTEGAYGPNYFNSNKQQAYWPNTFPDNHFKFPVSKLAYSYSISQELKELVKHNFKSEEEIRFSKQQFVSWVAIGISLLLGILGVIF</sequence>
<evidence type="ECO:0000256" key="1">
    <source>
        <dbReference type="SAM" id="Phobius"/>
    </source>
</evidence>